<evidence type="ECO:0000313" key="4">
    <source>
        <dbReference type="Proteomes" id="UP000602510"/>
    </source>
</evidence>
<evidence type="ECO:0000256" key="1">
    <source>
        <dbReference type="SAM" id="SignalP"/>
    </source>
</evidence>
<dbReference type="InterPro" id="IPR040786">
    <property type="entry name" value="RXLR_WY"/>
</dbReference>
<dbReference type="Pfam" id="PF18634">
    <property type="entry name" value="RXLR_WY"/>
    <property type="match status" value="1"/>
</dbReference>
<sequence>MVCQYALLLVFVVLFVSSAEPMSLRKNGFARPSGISHRSPTQNMRVAVTPRAQEHKVADVHFMVDNDQNEERGGLSKIMSLASKASPSAANKLLLGLRKNPQQVFAIMGLGKKLDNRKLLQWLRYTVEYRAKHGDAIFTDANVLSLLRKGRTDGEVRLLIHSIRESPDLDKLGKGMERSLYGEWFAKKLRPAHVKNLLAESPGSTLQVKHKSWKSMQRRTCYT</sequence>
<proteinExistence type="predicted"/>
<feature type="domain" description="RXLR phytopathogen effector protein WY-domain" evidence="2">
    <location>
        <begin position="128"/>
        <end position="177"/>
    </location>
</feature>
<keyword evidence="1" id="KW-0732">Signal</keyword>
<evidence type="ECO:0000259" key="2">
    <source>
        <dbReference type="Pfam" id="PF18634"/>
    </source>
</evidence>
<protein>
    <submittedName>
        <fullName evidence="3">RXLR domain-containing protein WY</fullName>
    </submittedName>
</protein>
<feature type="signal peptide" evidence="1">
    <location>
        <begin position="1"/>
        <end position="18"/>
    </location>
</feature>
<keyword evidence="4" id="KW-1185">Reference proteome</keyword>
<reference evidence="3" key="1">
    <citation type="submission" date="2020-04" db="EMBL/GenBank/DDBJ databases">
        <title>Hybrid Assembly of Korean Phytophthora infestans isolates.</title>
        <authorList>
            <person name="Prokchorchik M."/>
            <person name="Lee Y."/>
            <person name="Seo J."/>
            <person name="Cho J.-H."/>
            <person name="Park Y.-E."/>
            <person name="Jang D.-C."/>
            <person name="Im J.-S."/>
            <person name="Choi J.-G."/>
            <person name="Park H.-J."/>
            <person name="Lee G.-B."/>
            <person name="Lee Y.-G."/>
            <person name="Hong S.-Y."/>
            <person name="Cho K."/>
            <person name="Sohn K.H."/>
        </authorList>
    </citation>
    <scope>NUCLEOTIDE SEQUENCE</scope>
    <source>
        <strain evidence="3">KR_1_A1</strain>
    </source>
</reference>
<evidence type="ECO:0000313" key="3">
    <source>
        <dbReference type="EMBL" id="KAF4040466.1"/>
    </source>
</evidence>
<dbReference type="AlphaFoldDB" id="A0A833TGG0"/>
<dbReference type="EMBL" id="WSZM01000140">
    <property type="protein sequence ID" value="KAF4040466.1"/>
    <property type="molecule type" value="Genomic_DNA"/>
</dbReference>
<accession>A0A833TGG0</accession>
<feature type="chain" id="PRO_5032473187" evidence="1">
    <location>
        <begin position="19"/>
        <end position="223"/>
    </location>
</feature>
<organism evidence="3 4">
    <name type="scientific">Phytophthora infestans</name>
    <name type="common">Potato late blight agent</name>
    <name type="synonym">Botrytis infestans</name>
    <dbReference type="NCBI Taxonomy" id="4787"/>
    <lineage>
        <taxon>Eukaryota</taxon>
        <taxon>Sar</taxon>
        <taxon>Stramenopiles</taxon>
        <taxon>Oomycota</taxon>
        <taxon>Peronosporomycetes</taxon>
        <taxon>Peronosporales</taxon>
        <taxon>Peronosporaceae</taxon>
        <taxon>Phytophthora</taxon>
    </lineage>
</organism>
<name>A0A833TGG0_PHYIN</name>
<dbReference type="Proteomes" id="UP000602510">
    <property type="component" value="Unassembled WGS sequence"/>
</dbReference>
<comment type="caution">
    <text evidence="3">The sequence shown here is derived from an EMBL/GenBank/DDBJ whole genome shotgun (WGS) entry which is preliminary data.</text>
</comment>
<gene>
    <name evidence="3" type="ORF">GN244_ATG07327</name>
</gene>